<name>A0A7R8HC31_LEPSM</name>
<sequence>MSKDDNGVSRKALSPHILLYGMLFHSLGIQEDEITRISDCQNEENFDNTCYENPNKSPLNQFHGILGLDTFENIHCMVWLQVKNDSFLDYSRRLHWKRKCQGLGTV</sequence>
<gene>
    <name evidence="1" type="ORF">LSAA_13231</name>
</gene>
<organism evidence="1 2">
    <name type="scientific">Lepeophtheirus salmonis</name>
    <name type="common">Salmon louse</name>
    <name type="synonym">Caligus salmonis</name>
    <dbReference type="NCBI Taxonomy" id="72036"/>
    <lineage>
        <taxon>Eukaryota</taxon>
        <taxon>Metazoa</taxon>
        <taxon>Ecdysozoa</taxon>
        <taxon>Arthropoda</taxon>
        <taxon>Crustacea</taxon>
        <taxon>Multicrustacea</taxon>
        <taxon>Hexanauplia</taxon>
        <taxon>Copepoda</taxon>
        <taxon>Siphonostomatoida</taxon>
        <taxon>Caligidae</taxon>
        <taxon>Lepeophtheirus</taxon>
    </lineage>
</organism>
<evidence type="ECO:0000313" key="1">
    <source>
        <dbReference type="EMBL" id="CAF2998908.1"/>
    </source>
</evidence>
<dbReference type="AlphaFoldDB" id="A0A7R8HC31"/>
<evidence type="ECO:0000313" key="2">
    <source>
        <dbReference type="Proteomes" id="UP000675881"/>
    </source>
</evidence>
<proteinExistence type="predicted"/>
<dbReference type="EMBL" id="HG994586">
    <property type="protein sequence ID" value="CAF2998908.1"/>
    <property type="molecule type" value="Genomic_DNA"/>
</dbReference>
<keyword evidence="2" id="KW-1185">Reference proteome</keyword>
<accession>A0A7R8HC31</accession>
<protein>
    <submittedName>
        <fullName evidence="1">(salmon louse) hypothetical protein</fullName>
    </submittedName>
</protein>
<dbReference type="Proteomes" id="UP000675881">
    <property type="component" value="Chromosome 7"/>
</dbReference>
<reference evidence="1" key="1">
    <citation type="submission" date="2021-02" db="EMBL/GenBank/DDBJ databases">
        <authorList>
            <person name="Bekaert M."/>
        </authorList>
    </citation>
    <scope>NUCLEOTIDE SEQUENCE</scope>
    <source>
        <strain evidence="1">IoA-00</strain>
    </source>
</reference>